<evidence type="ECO:0000259" key="2">
    <source>
        <dbReference type="Pfam" id="PF05603"/>
    </source>
</evidence>
<evidence type="ECO:0000313" key="5">
    <source>
        <dbReference type="Proteomes" id="UP000324767"/>
    </source>
</evidence>
<dbReference type="PANTHER" id="PTHR12925">
    <property type="entry name" value="HIKESHI FAMILY MEMBER"/>
    <property type="match status" value="1"/>
</dbReference>
<evidence type="ECO:0000259" key="3">
    <source>
        <dbReference type="Pfam" id="PF21057"/>
    </source>
</evidence>
<gene>
    <name evidence="4" type="ORF">FRX48_08457</name>
</gene>
<sequence length="212" mass="22713">MFGVILPSRPVLLNSTTINPGKFAFAFPSTPSFSHIVVFLLPGNELPIGAAAAVYIQLPGSSEFKLLGAIGREKQSAIFKINNKGHHNTVVGNGGPDEDIMLDEAPDMNGSLASGQITLGISVEPVASVQTQLEALKASQVPETSTALVRRPPTTKVLAQRIIKNAFNFLASFAGGPGGNEVVPLKSFQDWWTKFERKIEVDPGFLERDEDA</sequence>
<comment type="caution">
    <text evidence="4">The sequence shown here is derived from an EMBL/GenBank/DDBJ whole genome shotgun (WGS) entry which is preliminary data.</text>
</comment>
<dbReference type="InterPro" id="IPR048364">
    <property type="entry name" value="Hikeshi-like_C"/>
</dbReference>
<protein>
    <submittedName>
        <fullName evidence="4">DUF775 domain</fullName>
    </submittedName>
</protein>
<evidence type="ECO:0000313" key="4">
    <source>
        <dbReference type="EMBL" id="KAA6407619.1"/>
    </source>
</evidence>
<dbReference type="EMBL" id="VXIT01000016">
    <property type="protein sequence ID" value="KAA6407619.1"/>
    <property type="molecule type" value="Genomic_DNA"/>
</dbReference>
<dbReference type="GO" id="GO:0006606">
    <property type="term" value="P:protein import into nucleus"/>
    <property type="evidence" value="ECO:0007669"/>
    <property type="project" value="TreeGrafter"/>
</dbReference>
<dbReference type="InterPro" id="IPR031318">
    <property type="entry name" value="OPI10"/>
</dbReference>
<dbReference type="Pfam" id="PF21057">
    <property type="entry name" value="Hikeshi-like_C"/>
    <property type="match status" value="1"/>
</dbReference>
<organism evidence="4 5">
    <name type="scientific">Lasallia pustulata</name>
    <dbReference type="NCBI Taxonomy" id="136370"/>
    <lineage>
        <taxon>Eukaryota</taxon>
        <taxon>Fungi</taxon>
        <taxon>Dikarya</taxon>
        <taxon>Ascomycota</taxon>
        <taxon>Pezizomycotina</taxon>
        <taxon>Lecanoromycetes</taxon>
        <taxon>OSLEUM clade</taxon>
        <taxon>Umbilicariomycetidae</taxon>
        <taxon>Umbilicariales</taxon>
        <taxon>Umbilicariaceae</taxon>
        <taxon>Lasallia</taxon>
    </lineage>
</organism>
<evidence type="ECO:0000256" key="1">
    <source>
        <dbReference type="ARBA" id="ARBA00006623"/>
    </source>
</evidence>
<dbReference type="Pfam" id="PF05603">
    <property type="entry name" value="Hikeshi-like_N"/>
    <property type="match status" value="1"/>
</dbReference>
<dbReference type="GO" id="GO:0061608">
    <property type="term" value="F:nuclear import signal receptor activity"/>
    <property type="evidence" value="ECO:0007669"/>
    <property type="project" value="TreeGrafter"/>
</dbReference>
<reference evidence="4 5" key="1">
    <citation type="submission" date="2019-09" db="EMBL/GenBank/DDBJ databases">
        <title>The hologenome of the rock-dwelling lichen Lasallia pustulata.</title>
        <authorList>
            <person name="Greshake Tzovaras B."/>
            <person name="Segers F."/>
            <person name="Bicker A."/>
            <person name="Dal Grande F."/>
            <person name="Otte J."/>
            <person name="Hankeln T."/>
            <person name="Schmitt I."/>
            <person name="Ebersberger I."/>
        </authorList>
    </citation>
    <scope>NUCLEOTIDE SEQUENCE [LARGE SCALE GENOMIC DNA]</scope>
    <source>
        <strain evidence="4">A1-1</strain>
    </source>
</reference>
<name>A0A5M8PE46_9LECA</name>
<dbReference type="GO" id="GO:0005829">
    <property type="term" value="C:cytosol"/>
    <property type="evidence" value="ECO:0007669"/>
    <property type="project" value="TreeGrafter"/>
</dbReference>
<feature type="domain" description="Hikeshi-like N-terminal" evidence="2">
    <location>
        <begin position="5"/>
        <end position="139"/>
    </location>
</feature>
<dbReference type="PANTHER" id="PTHR12925:SF0">
    <property type="entry name" value="PROTEIN HIKESHI"/>
    <property type="match status" value="1"/>
</dbReference>
<comment type="similarity">
    <text evidence="1">Belongs to the OPI10 family.</text>
</comment>
<dbReference type="InterPro" id="IPR008493">
    <property type="entry name" value="Hikeshi-like_N"/>
</dbReference>
<dbReference type="OrthoDB" id="10248398at2759"/>
<proteinExistence type="inferred from homology"/>
<dbReference type="GO" id="GO:0005634">
    <property type="term" value="C:nucleus"/>
    <property type="evidence" value="ECO:0007669"/>
    <property type="project" value="TreeGrafter"/>
</dbReference>
<feature type="domain" description="Hikeshi-like C-terminal" evidence="3">
    <location>
        <begin position="154"/>
        <end position="208"/>
    </location>
</feature>
<accession>A0A5M8PE46</accession>
<dbReference type="AlphaFoldDB" id="A0A5M8PE46"/>
<dbReference type="Proteomes" id="UP000324767">
    <property type="component" value="Unassembled WGS sequence"/>
</dbReference>